<protein>
    <submittedName>
        <fullName evidence="1">Alpha/beta hydrolase</fullName>
    </submittedName>
</protein>
<evidence type="ECO:0000313" key="1">
    <source>
        <dbReference type="EMBL" id="PYZ97347.1"/>
    </source>
</evidence>
<dbReference type="EMBL" id="PDOF01000001">
    <property type="protein sequence ID" value="PYZ97347.1"/>
    <property type="molecule type" value="Genomic_DNA"/>
</dbReference>
<keyword evidence="2" id="KW-1185">Reference proteome</keyword>
<dbReference type="AlphaFoldDB" id="A0A2W0H864"/>
<reference evidence="1 2" key="1">
    <citation type="submission" date="2017-10" db="EMBL/GenBank/DDBJ databases">
        <title>Bacillus sp. nov., a halophilic bacterium isolated from a Yangshapao Lake.</title>
        <authorList>
            <person name="Wang H."/>
        </authorList>
    </citation>
    <scope>NUCLEOTIDE SEQUENCE [LARGE SCALE GENOMIC DNA]</scope>
    <source>
        <strain evidence="1 2">YSP-3</strain>
    </source>
</reference>
<name>A0A2W0H864_9BACI</name>
<dbReference type="InterPro" id="IPR017018">
    <property type="entry name" value="UCP033634"/>
</dbReference>
<organism evidence="1 2">
    <name type="scientific">Alteribacter lacisalsi</name>
    <dbReference type="NCBI Taxonomy" id="2045244"/>
    <lineage>
        <taxon>Bacteria</taxon>
        <taxon>Bacillati</taxon>
        <taxon>Bacillota</taxon>
        <taxon>Bacilli</taxon>
        <taxon>Bacillales</taxon>
        <taxon>Bacillaceae</taxon>
        <taxon>Alteribacter</taxon>
    </lineage>
</organism>
<dbReference type="Proteomes" id="UP000248066">
    <property type="component" value="Unassembled WGS sequence"/>
</dbReference>
<keyword evidence="1" id="KW-0378">Hydrolase</keyword>
<sequence>MDIVGSYVEIEGDKTPYSLIRQDGGADTLAVILPGAGYTTQAPLLYYTTGIFYNKGYDVLHVNYSYDKEKLAALTEEGFTGTVRAVIDRVLEKKNYRSHILTAKSVGTIALVRLLEEERFRQAKSLWLTPLLQRDDVFNCLAGIKHESLVILGDQDPCFRRERFDELERNRLLELSLIKDANHSLEIEGNVHESMDVLKSVISVVSRFQV</sequence>
<dbReference type="InterPro" id="IPR029058">
    <property type="entry name" value="AB_hydrolase_fold"/>
</dbReference>
<evidence type="ECO:0000313" key="2">
    <source>
        <dbReference type="Proteomes" id="UP000248066"/>
    </source>
</evidence>
<dbReference type="RefSeq" id="WP_110516335.1">
    <property type="nucleotide sequence ID" value="NZ_PDOF01000001.1"/>
</dbReference>
<dbReference type="GO" id="GO:0016787">
    <property type="term" value="F:hydrolase activity"/>
    <property type="evidence" value="ECO:0007669"/>
    <property type="project" value="UniProtKB-KW"/>
</dbReference>
<dbReference type="ESTHER" id="9baci-a0a2w0h864">
    <property type="family name" value="UCP033634"/>
</dbReference>
<dbReference type="OrthoDB" id="1908495at2"/>
<proteinExistence type="predicted"/>
<dbReference type="PIRSF" id="PIRSF033634">
    <property type="entry name" value="UCP033634"/>
    <property type="match status" value="1"/>
</dbReference>
<accession>A0A2W0H864</accession>
<gene>
    <name evidence="1" type="ORF">CR205_01720</name>
</gene>
<dbReference type="Gene3D" id="3.40.50.1820">
    <property type="entry name" value="alpha/beta hydrolase"/>
    <property type="match status" value="1"/>
</dbReference>
<dbReference type="SUPFAM" id="SSF53474">
    <property type="entry name" value="alpha/beta-Hydrolases"/>
    <property type="match status" value="1"/>
</dbReference>
<comment type="caution">
    <text evidence="1">The sequence shown here is derived from an EMBL/GenBank/DDBJ whole genome shotgun (WGS) entry which is preliminary data.</text>
</comment>